<name>A0A6B8K9Y1_9HYPH</name>
<keyword evidence="2" id="KW-1185">Reference proteome</keyword>
<dbReference type="Proteomes" id="UP000309061">
    <property type="component" value="Chromosome"/>
</dbReference>
<proteinExistence type="predicted"/>
<dbReference type="OrthoDB" id="8451781at2"/>
<dbReference type="AlphaFoldDB" id="A0A6B8K9Y1"/>
<reference evidence="1 2" key="1">
    <citation type="submission" date="2019-11" db="EMBL/GenBank/DDBJ databases">
        <title>The genome sequence of Methylocystis heyeri.</title>
        <authorList>
            <person name="Oshkin I.Y."/>
            <person name="Miroshnikov K."/>
            <person name="Dedysh S.N."/>
        </authorList>
    </citation>
    <scope>NUCLEOTIDE SEQUENCE [LARGE SCALE GENOMIC DNA]</scope>
    <source>
        <strain evidence="1 2">H2</strain>
    </source>
</reference>
<organism evidence="1 2">
    <name type="scientific">Methylocystis heyeri</name>
    <dbReference type="NCBI Taxonomy" id="391905"/>
    <lineage>
        <taxon>Bacteria</taxon>
        <taxon>Pseudomonadati</taxon>
        <taxon>Pseudomonadota</taxon>
        <taxon>Alphaproteobacteria</taxon>
        <taxon>Hyphomicrobiales</taxon>
        <taxon>Methylocystaceae</taxon>
        <taxon>Methylocystis</taxon>
    </lineage>
</organism>
<evidence type="ECO:0000313" key="1">
    <source>
        <dbReference type="EMBL" id="QGM45094.1"/>
    </source>
</evidence>
<dbReference type="RefSeq" id="WP_136495379.1">
    <property type="nucleotide sequence ID" value="NZ_CP046052.1"/>
</dbReference>
<protein>
    <submittedName>
        <fullName evidence="1">Uncharacterized protein</fullName>
    </submittedName>
</protein>
<evidence type="ECO:0000313" key="2">
    <source>
        <dbReference type="Proteomes" id="UP000309061"/>
    </source>
</evidence>
<sequence length="154" mass="17010">MNSEARRYVGDADQMRPDDGLMCWVDGTIESPIAEPETPEEFGDRHLWVVTTENVHYAPEACDFGKCRGAGATKHSNLTGGGRAFVGGELVFLEADTIAITGCSGRYRLRSGKEMAAIERAFVESGYNVWSMGYNEDTNRPHQFGLSDPKWISL</sequence>
<dbReference type="EMBL" id="CP046052">
    <property type="protein sequence ID" value="QGM45094.1"/>
    <property type="molecule type" value="Genomic_DNA"/>
</dbReference>
<accession>A0A6B8K9Y1</accession>
<dbReference type="KEGG" id="mhey:H2LOC_004980"/>
<gene>
    <name evidence="1" type="ORF">H2LOC_004980</name>
</gene>